<dbReference type="InterPro" id="IPR001387">
    <property type="entry name" value="Cro/C1-type_HTH"/>
</dbReference>
<keyword evidence="2" id="KW-0238">DNA-binding</keyword>
<dbReference type="Pfam" id="PF01381">
    <property type="entry name" value="HTH_3"/>
    <property type="match status" value="1"/>
</dbReference>
<dbReference type="Gene3D" id="1.10.260.40">
    <property type="entry name" value="lambda repressor-like DNA-binding domains"/>
    <property type="match status" value="1"/>
</dbReference>
<organism evidence="2 3">
    <name type="scientific">Leptospira interrogans str. 2002000626</name>
    <dbReference type="NCBI Taxonomy" id="996803"/>
    <lineage>
        <taxon>Bacteria</taxon>
        <taxon>Pseudomonadati</taxon>
        <taxon>Spirochaetota</taxon>
        <taxon>Spirochaetia</taxon>
        <taxon>Leptospirales</taxon>
        <taxon>Leptospiraceae</taxon>
        <taxon>Leptospira</taxon>
    </lineage>
</organism>
<evidence type="ECO:0000313" key="2">
    <source>
        <dbReference type="EMBL" id="EMY06274.1"/>
    </source>
</evidence>
<dbReference type="SMART" id="SM00530">
    <property type="entry name" value="HTH_XRE"/>
    <property type="match status" value="1"/>
</dbReference>
<dbReference type="EMBL" id="AFJL02000046">
    <property type="protein sequence ID" value="EMY06274.1"/>
    <property type="molecule type" value="Genomic_DNA"/>
</dbReference>
<feature type="domain" description="HTH cro/C1-type" evidence="1">
    <location>
        <begin position="6"/>
        <end position="59"/>
    </location>
</feature>
<dbReference type="CDD" id="cd00093">
    <property type="entry name" value="HTH_XRE"/>
    <property type="match status" value="1"/>
</dbReference>
<gene>
    <name evidence="2" type="ORF">LEP1GSC029_3161</name>
</gene>
<comment type="caution">
    <text evidence="2">The sequence shown here is derived from an EMBL/GenBank/DDBJ whole genome shotgun (WGS) entry which is preliminary data.</text>
</comment>
<dbReference type="GO" id="GO:0003677">
    <property type="term" value="F:DNA binding"/>
    <property type="evidence" value="ECO:0007669"/>
    <property type="project" value="UniProtKB-KW"/>
</dbReference>
<evidence type="ECO:0000313" key="3">
    <source>
        <dbReference type="Proteomes" id="UP000012329"/>
    </source>
</evidence>
<dbReference type="SUPFAM" id="SSF47413">
    <property type="entry name" value="lambda repressor-like DNA-binding domains"/>
    <property type="match status" value="1"/>
</dbReference>
<dbReference type="Proteomes" id="UP000012329">
    <property type="component" value="Unassembled WGS sequence"/>
</dbReference>
<name>A0A829D3I4_LEPIR</name>
<accession>A0A829D3I4</accession>
<dbReference type="AlphaFoldDB" id="A0A829D3I4"/>
<protein>
    <submittedName>
        <fullName evidence="2">DNA-binding helix-turn-helix protein</fullName>
    </submittedName>
</protein>
<sequence length="123" mass="14052">MKDRTKKLLKTLKVTQAEFAVKIGMTPQGFSNAIAGRQEISGKALRKAREIYSVNLDWWLSGVGEMFISQDEIQSNIQLQEDFALLHRLRETPKRAHLVEILSKIPDSKIDQVEGILKTFIEK</sequence>
<reference evidence="2 3" key="1">
    <citation type="submission" date="2013-02" db="EMBL/GenBank/DDBJ databases">
        <authorList>
            <person name="Harkins D.M."/>
            <person name="Durkin A.S."/>
            <person name="Brinkac L.M."/>
            <person name="Haft D.H."/>
            <person name="Selengut J.D."/>
            <person name="Sanka R."/>
            <person name="DePew J."/>
            <person name="Purushe J."/>
            <person name="Whelen A.C."/>
            <person name="Vinetz J.M."/>
            <person name="Sutton G.G."/>
            <person name="Nierman W.C."/>
            <person name="Fouts D.E."/>
        </authorList>
    </citation>
    <scope>NUCLEOTIDE SEQUENCE [LARGE SCALE GENOMIC DNA]</scope>
    <source>
        <strain evidence="2 3">2002000626</strain>
    </source>
</reference>
<proteinExistence type="predicted"/>
<dbReference type="InterPro" id="IPR010982">
    <property type="entry name" value="Lambda_DNA-bd_dom_sf"/>
</dbReference>
<evidence type="ECO:0000259" key="1">
    <source>
        <dbReference type="PROSITE" id="PS50943"/>
    </source>
</evidence>
<dbReference type="PROSITE" id="PS50943">
    <property type="entry name" value="HTH_CROC1"/>
    <property type="match status" value="1"/>
</dbReference>